<dbReference type="FunFam" id="3.20.20.70:FF:000009">
    <property type="entry name" value="1-(5-phosphoribosyl)-5-[(5-phosphoribosylamino)methylideneamino] imidazole-4-carboxamide isomerase"/>
    <property type="match status" value="1"/>
</dbReference>
<evidence type="ECO:0000256" key="7">
    <source>
        <dbReference type="ARBA" id="ARBA00023102"/>
    </source>
</evidence>
<keyword evidence="5 9" id="KW-0963">Cytoplasm</keyword>
<dbReference type="InterPro" id="IPR011060">
    <property type="entry name" value="RibuloseP-bd_barrel"/>
</dbReference>
<comment type="subcellular location">
    <subcellularLocation>
        <location evidence="2 9 11">Cytoplasm</location>
    </subcellularLocation>
</comment>
<evidence type="ECO:0000256" key="11">
    <source>
        <dbReference type="RuleBase" id="RU003658"/>
    </source>
</evidence>
<dbReference type="InterPro" id="IPR006062">
    <property type="entry name" value="His_biosynth"/>
</dbReference>
<evidence type="ECO:0000313" key="12">
    <source>
        <dbReference type="EMBL" id="MCW8344972.1"/>
    </source>
</evidence>
<dbReference type="PANTHER" id="PTHR43090:SF2">
    <property type="entry name" value="1-(5-PHOSPHORIBOSYL)-5-[(5-PHOSPHORIBOSYLAMINO)METHYLIDENEAMINO] IMIDAZOLE-4-CARBOXAMIDE ISOMERASE"/>
    <property type="match status" value="1"/>
</dbReference>
<evidence type="ECO:0000256" key="3">
    <source>
        <dbReference type="ARBA" id="ARBA00005133"/>
    </source>
</evidence>
<accession>A0A9X3CKE5</accession>
<comment type="catalytic activity">
    <reaction evidence="1 9 11">
        <text>1-(5-phospho-beta-D-ribosyl)-5-[(5-phospho-beta-D-ribosylamino)methylideneamino]imidazole-4-carboxamide = 5-[(5-phospho-1-deoxy-D-ribulos-1-ylimino)methylamino]-1-(5-phospho-beta-D-ribosyl)imidazole-4-carboxamide</text>
        <dbReference type="Rhea" id="RHEA:15469"/>
        <dbReference type="ChEBI" id="CHEBI:58435"/>
        <dbReference type="ChEBI" id="CHEBI:58525"/>
        <dbReference type="EC" id="5.3.1.16"/>
    </reaction>
</comment>
<dbReference type="GO" id="GO:0000162">
    <property type="term" value="P:L-tryptophan biosynthetic process"/>
    <property type="evidence" value="ECO:0007669"/>
    <property type="project" value="TreeGrafter"/>
</dbReference>
<name>A0A9X3CKE5_9VIBR</name>
<keyword evidence="13" id="KW-1185">Reference proteome</keyword>
<dbReference type="HAMAP" id="MF_01014">
    <property type="entry name" value="HisA"/>
    <property type="match status" value="1"/>
</dbReference>
<sequence>MIIPALDLIEGQVVRLYQGDYGQVTEYKVDPAQQFNLYHQAGADWLHLVDLTGAKDTTARQLDLIATLLASTPAHIQIGGGVRSEQDVVDLLEAGAQRVVVGSTAVKEPELVKGWMEKYGPEKIVLALDINIDADGVRNVAISGWQEDSGVTIEALIDDYLTVGLTHVLCTDISRDGTLKGSNVELYVDLCQQYPQVQFQSSGGIGSLDDIAALKGSGVSGVIVGRALLDGKFTAEQAFSLWNTPA</sequence>
<dbReference type="EMBL" id="JAKRRY010000002">
    <property type="protein sequence ID" value="MCW8344972.1"/>
    <property type="molecule type" value="Genomic_DNA"/>
</dbReference>
<proteinExistence type="inferred from homology"/>
<evidence type="ECO:0000256" key="6">
    <source>
        <dbReference type="ARBA" id="ARBA00022605"/>
    </source>
</evidence>
<keyword evidence="7 9" id="KW-0368">Histidine biosynthesis</keyword>
<evidence type="ECO:0000256" key="4">
    <source>
        <dbReference type="ARBA" id="ARBA00009667"/>
    </source>
</evidence>
<dbReference type="AlphaFoldDB" id="A0A9X3CKE5"/>
<keyword evidence="6 9" id="KW-0028">Amino-acid biosynthesis</keyword>
<evidence type="ECO:0000313" key="13">
    <source>
        <dbReference type="Proteomes" id="UP001155587"/>
    </source>
</evidence>
<dbReference type="InterPro" id="IPR013785">
    <property type="entry name" value="Aldolase_TIM"/>
</dbReference>
<dbReference type="InterPro" id="IPR006063">
    <property type="entry name" value="HisA_bact_arch"/>
</dbReference>
<dbReference type="GO" id="GO:0005737">
    <property type="term" value="C:cytoplasm"/>
    <property type="evidence" value="ECO:0007669"/>
    <property type="project" value="UniProtKB-SubCell"/>
</dbReference>
<dbReference type="EC" id="5.3.1.16" evidence="9 11"/>
<evidence type="ECO:0000256" key="8">
    <source>
        <dbReference type="ARBA" id="ARBA00023235"/>
    </source>
</evidence>
<comment type="pathway">
    <text evidence="3 9 11">Amino-acid biosynthesis; L-histidine biosynthesis; L-histidine from 5-phospho-alpha-D-ribose 1-diphosphate: step 4/9.</text>
</comment>
<dbReference type="SUPFAM" id="SSF51366">
    <property type="entry name" value="Ribulose-phoshate binding barrel"/>
    <property type="match status" value="1"/>
</dbReference>
<comment type="caution">
    <text evidence="12">The sequence shown here is derived from an EMBL/GenBank/DDBJ whole genome shotgun (WGS) entry which is preliminary data.</text>
</comment>
<keyword evidence="8 9" id="KW-0413">Isomerase</keyword>
<organism evidence="12 13">
    <name type="scientific">Vibrio qingdaonensis</name>
    <dbReference type="NCBI Taxonomy" id="2829491"/>
    <lineage>
        <taxon>Bacteria</taxon>
        <taxon>Pseudomonadati</taxon>
        <taxon>Pseudomonadota</taxon>
        <taxon>Gammaproteobacteria</taxon>
        <taxon>Vibrionales</taxon>
        <taxon>Vibrionaceae</taxon>
        <taxon>Vibrio</taxon>
    </lineage>
</organism>
<dbReference type="Pfam" id="PF00977">
    <property type="entry name" value="His_biosynth"/>
    <property type="match status" value="1"/>
</dbReference>
<dbReference type="GO" id="GO:0003949">
    <property type="term" value="F:1-(5-phosphoribosyl)-5-[(5-phosphoribosylamino)methylideneamino]imidazole-4-carboxamide isomerase activity"/>
    <property type="evidence" value="ECO:0007669"/>
    <property type="project" value="UniProtKB-UniRule"/>
</dbReference>
<feature type="active site" description="Proton donor" evidence="9">
    <location>
        <position position="129"/>
    </location>
</feature>
<dbReference type="CDD" id="cd04732">
    <property type="entry name" value="HisA"/>
    <property type="match status" value="1"/>
</dbReference>
<comment type="similarity">
    <text evidence="4 9 10">Belongs to the HisA/HisF family.</text>
</comment>
<evidence type="ECO:0000256" key="1">
    <source>
        <dbReference type="ARBA" id="ARBA00000901"/>
    </source>
</evidence>
<dbReference type="Proteomes" id="UP001155587">
    <property type="component" value="Unassembled WGS sequence"/>
</dbReference>
<dbReference type="Gene3D" id="3.20.20.70">
    <property type="entry name" value="Aldolase class I"/>
    <property type="match status" value="1"/>
</dbReference>
<dbReference type="NCBIfam" id="TIGR00007">
    <property type="entry name" value="1-(5-phosphoribosyl)-5-[(5-phosphoribosylamino)methylideneamino]imidazole-4-carboxamide isomerase"/>
    <property type="match status" value="1"/>
</dbReference>
<evidence type="ECO:0000256" key="5">
    <source>
        <dbReference type="ARBA" id="ARBA00022490"/>
    </source>
</evidence>
<dbReference type="InterPro" id="IPR023016">
    <property type="entry name" value="HisA/PriA"/>
</dbReference>
<dbReference type="InterPro" id="IPR044524">
    <property type="entry name" value="Isoase_HisA-like"/>
</dbReference>
<dbReference type="RefSeq" id="WP_265673428.1">
    <property type="nucleotide sequence ID" value="NZ_JAKRRY010000002.1"/>
</dbReference>
<reference evidence="12" key="1">
    <citation type="submission" date="2022-02" db="EMBL/GenBank/DDBJ databases">
        <title>Vibrio sp. nov, a new bacterium isolated from seawater.</title>
        <authorList>
            <person name="Yuan Y."/>
        </authorList>
    </citation>
    <scope>NUCLEOTIDE SEQUENCE</scope>
    <source>
        <strain evidence="12">ZSDZ65</strain>
    </source>
</reference>
<dbReference type="PANTHER" id="PTHR43090">
    <property type="entry name" value="1-(5-PHOSPHORIBOSYL)-5-[(5-PHOSPHORIBOSYLAMINO)METHYLIDENEAMINO] IMIDAZOLE-4-CARBOXAMIDE ISOMERASE"/>
    <property type="match status" value="1"/>
</dbReference>
<protein>
    <recommendedName>
        <fullName evidence="9 11">1-(5-phosphoribosyl)-5-[(5-phosphoribosylamino)methylideneamino] imidazole-4-carboxamide isomerase</fullName>
        <ecNumber evidence="9 11">5.3.1.16</ecNumber>
    </recommendedName>
    <alternativeName>
        <fullName evidence="9">Phosphoribosylformimino-5-aminoimidazole carboxamide ribotide isomerase</fullName>
    </alternativeName>
</protein>
<feature type="active site" description="Proton acceptor" evidence="9">
    <location>
        <position position="7"/>
    </location>
</feature>
<evidence type="ECO:0000256" key="2">
    <source>
        <dbReference type="ARBA" id="ARBA00004496"/>
    </source>
</evidence>
<evidence type="ECO:0000256" key="9">
    <source>
        <dbReference type="HAMAP-Rule" id="MF_01014"/>
    </source>
</evidence>
<gene>
    <name evidence="9 12" type="primary">hisA</name>
    <name evidence="12" type="ORF">MD535_02875</name>
</gene>
<dbReference type="GO" id="GO:0000105">
    <property type="term" value="P:L-histidine biosynthetic process"/>
    <property type="evidence" value="ECO:0007669"/>
    <property type="project" value="UniProtKB-UniRule"/>
</dbReference>
<evidence type="ECO:0000256" key="10">
    <source>
        <dbReference type="RuleBase" id="RU003657"/>
    </source>
</evidence>